<organism evidence="3 4">
    <name type="scientific">Catenulispora acidiphila (strain DSM 44928 / JCM 14897 / NBRC 102108 / NRRL B-24433 / ID139908)</name>
    <dbReference type="NCBI Taxonomy" id="479433"/>
    <lineage>
        <taxon>Bacteria</taxon>
        <taxon>Bacillati</taxon>
        <taxon>Actinomycetota</taxon>
        <taxon>Actinomycetes</taxon>
        <taxon>Catenulisporales</taxon>
        <taxon>Catenulisporaceae</taxon>
        <taxon>Catenulispora</taxon>
    </lineage>
</organism>
<feature type="region of interest" description="Disordered" evidence="1">
    <location>
        <begin position="23"/>
        <end position="58"/>
    </location>
</feature>
<evidence type="ECO:0000259" key="2">
    <source>
        <dbReference type="Pfam" id="PF14016"/>
    </source>
</evidence>
<evidence type="ECO:0000256" key="1">
    <source>
        <dbReference type="SAM" id="MobiDB-lite"/>
    </source>
</evidence>
<dbReference type="InterPro" id="IPR025326">
    <property type="entry name" value="DUF4232"/>
</dbReference>
<dbReference type="InParanoid" id="C7Q5C2"/>
<dbReference type="PROSITE" id="PS51257">
    <property type="entry name" value="PROKAR_LIPOPROTEIN"/>
    <property type="match status" value="1"/>
</dbReference>
<dbReference type="Proteomes" id="UP000000851">
    <property type="component" value="Chromosome"/>
</dbReference>
<proteinExistence type="predicted"/>
<name>C7Q5C2_CATAD</name>
<protein>
    <recommendedName>
        <fullName evidence="2">DUF4232 domain-containing protein</fullName>
    </recommendedName>
</protein>
<feature type="compositionally biased region" description="Low complexity" evidence="1">
    <location>
        <begin position="24"/>
        <end position="58"/>
    </location>
</feature>
<evidence type="ECO:0000313" key="4">
    <source>
        <dbReference type="Proteomes" id="UP000000851"/>
    </source>
</evidence>
<dbReference type="Pfam" id="PF14016">
    <property type="entry name" value="DUF4232"/>
    <property type="match status" value="1"/>
</dbReference>
<dbReference type="KEGG" id="cai:Caci_7061"/>
<accession>C7Q5C2</accession>
<sequence precursor="true">MHRGFLIAVAAVGVLTVQGCGSGTPTTASNASSTPSAFSTSSTPSASSTPSTSASTSTSASSSCAGLDAKMVPLHGAASGTTFADLVVTNHSTTACTLPAQPALAYFSATHKALPVEFSANPDLKPYNLAPGASAAMVVGYGSAADPPCDGAIAFVRVASLAGDLPFSGRTNCVHDTTYEEGWVAGTYSAPH</sequence>
<evidence type="ECO:0000313" key="3">
    <source>
        <dbReference type="EMBL" id="ACU75891.1"/>
    </source>
</evidence>
<gene>
    <name evidence="3" type="ordered locus">Caci_7061</name>
</gene>
<dbReference type="HOGENOM" id="CLU_1412918_0_0_11"/>
<feature type="domain" description="DUF4232" evidence="2">
    <location>
        <begin position="76"/>
        <end position="159"/>
    </location>
</feature>
<reference evidence="3 4" key="1">
    <citation type="journal article" date="2009" name="Stand. Genomic Sci.">
        <title>Complete genome sequence of Catenulispora acidiphila type strain (ID 139908).</title>
        <authorList>
            <person name="Copeland A."/>
            <person name="Lapidus A."/>
            <person name="Glavina Del Rio T."/>
            <person name="Nolan M."/>
            <person name="Lucas S."/>
            <person name="Chen F."/>
            <person name="Tice H."/>
            <person name="Cheng J.F."/>
            <person name="Bruce D."/>
            <person name="Goodwin L."/>
            <person name="Pitluck S."/>
            <person name="Mikhailova N."/>
            <person name="Pati A."/>
            <person name="Ivanova N."/>
            <person name="Mavromatis K."/>
            <person name="Chen A."/>
            <person name="Palaniappan K."/>
            <person name="Chain P."/>
            <person name="Land M."/>
            <person name="Hauser L."/>
            <person name="Chang Y.J."/>
            <person name="Jeffries C.D."/>
            <person name="Chertkov O."/>
            <person name="Brettin T."/>
            <person name="Detter J.C."/>
            <person name="Han C."/>
            <person name="Ali Z."/>
            <person name="Tindall B.J."/>
            <person name="Goker M."/>
            <person name="Bristow J."/>
            <person name="Eisen J.A."/>
            <person name="Markowitz V."/>
            <person name="Hugenholtz P."/>
            <person name="Kyrpides N.C."/>
            <person name="Klenk H.P."/>
        </authorList>
    </citation>
    <scope>NUCLEOTIDE SEQUENCE [LARGE SCALE GENOMIC DNA]</scope>
    <source>
        <strain evidence="4">DSM 44928 / JCM 14897 / NBRC 102108 / NRRL B-24433 / ID139908</strain>
    </source>
</reference>
<keyword evidence="4" id="KW-1185">Reference proteome</keyword>
<dbReference type="RefSeq" id="WP_015795619.1">
    <property type="nucleotide sequence ID" value="NC_013131.1"/>
</dbReference>
<dbReference type="EMBL" id="CP001700">
    <property type="protein sequence ID" value="ACU75891.1"/>
    <property type="molecule type" value="Genomic_DNA"/>
</dbReference>
<dbReference type="STRING" id="479433.Caci_7061"/>
<dbReference type="AlphaFoldDB" id="C7Q5C2"/>